<feature type="transmembrane region" description="Helical" evidence="8">
    <location>
        <begin position="104"/>
        <end position="120"/>
    </location>
</feature>
<dbReference type="InterPro" id="IPR000298">
    <property type="entry name" value="Cyt_c_oxidase-like_su3"/>
</dbReference>
<keyword evidence="4 7" id="KW-0812">Transmembrane</keyword>
<keyword evidence="5 8" id="KW-1133">Transmembrane helix</keyword>
<evidence type="ECO:0000256" key="3">
    <source>
        <dbReference type="ARBA" id="ARBA00022475"/>
    </source>
</evidence>
<dbReference type="PROSITE" id="PS50253">
    <property type="entry name" value="COX3"/>
    <property type="match status" value="1"/>
</dbReference>
<dbReference type="Proteomes" id="UP000285310">
    <property type="component" value="Unassembled WGS sequence"/>
</dbReference>
<dbReference type="GO" id="GO:0004129">
    <property type="term" value="F:cytochrome-c oxidase activity"/>
    <property type="evidence" value="ECO:0007669"/>
    <property type="project" value="InterPro"/>
</dbReference>
<accession>A0A423PI12</accession>
<evidence type="ECO:0000256" key="2">
    <source>
        <dbReference type="ARBA" id="ARBA00010581"/>
    </source>
</evidence>
<evidence type="ECO:0000259" key="9">
    <source>
        <dbReference type="PROSITE" id="PS50253"/>
    </source>
</evidence>
<evidence type="ECO:0000256" key="4">
    <source>
        <dbReference type="ARBA" id="ARBA00022692"/>
    </source>
</evidence>
<name>A0A423PI12_9GAMM</name>
<evidence type="ECO:0000313" key="10">
    <source>
        <dbReference type="EMBL" id="ROO25173.1"/>
    </source>
</evidence>
<evidence type="ECO:0000256" key="7">
    <source>
        <dbReference type="RuleBase" id="RU003376"/>
    </source>
</evidence>
<dbReference type="Pfam" id="PF00510">
    <property type="entry name" value="COX3"/>
    <property type="match status" value="1"/>
</dbReference>
<dbReference type="OrthoDB" id="9810850at2"/>
<comment type="similarity">
    <text evidence="2 7">Belongs to the cytochrome c oxidase subunit 3 family.</text>
</comment>
<dbReference type="InterPro" id="IPR035973">
    <property type="entry name" value="Cyt_c_oxidase_su3-like_sf"/>
</dbReference>
<reference evidence="10 11" key="1">
    <citation type="submission" date="2013-10" db="EMBL/GenBank/DDBJ databases">
        <title>Salinisphaera japonica YTM-1 Genome Sequencing.</title>
        <authorList>
            <person name="Lai Q."/>
            <person name="Li C."/>
            <person name="Shao Z."/>
        </authorList>
    </citation>
    <scope>NUCLEOTIDE SEQUENCE [LARGE SCALE GENOMIC DNA]</scope>
    <source>
        <strain evidence="10 11">YTM-1</strain>
    </source>
</reference>
<dbReference type="PANTHER" id="PTHR11403">
    <property type="entry name" value="CYTOCHROME C OXIDASE SUBUNIT III"/>
    <property type="match status" value="1"/>
</dbReference>
<comment type="subcellular location">
    <subcellularLocation>
        <location evidence="1 7">Cell membrane</location>
        <topology evidence="1 7">Multi-pass membrane protein</topology>
    </subcellularLocation>
</comment>
<dbReference type="InParanoid" id="A0A423PI12"/>
<feature type="transmembrane region" description="Helical" evidence="8">
    <location>
        <begin position="75"/>
        <end position="97"/>
    </location>
</feature>
<evidence type="ECO:0000256" key="8">
    <source>
        <dbReference type="SAM" id="Phobius"/>
    </source>
</evidence>
<dbReference type="SUPFAM" id="SSF81452">
    <property type="entry name" value="Cytochrome c oxidase subunit III-like"/>
    <property type="match status" value="1"/>
</dbReference>
<dbReference type="AlphaFoldDB" id="A0A423PI12"/>
<proteinExistence type="inferred from homology"/>
<keyword evidence="3" id="KW-1003">Cell membrane</keyword>
<dbReference type="EMBL" id="AYKG01000054">
    <property type="protein sequence ID" value="ROO25173.1"/>
    <property type="molecule type" value="Genomic_DNA"/>
</dbReference>
<keyword evidence="6 8" id="KW-0472">Membrane</keyword>
<feature type="transmembrane region" description="Helical" evidence="8">
    <location>
        <begin position="34"/>
        <end position="55"/>
    </location>
</feature>
<dbReference type="GO" id="GO:0005886">
    <property type="term" value="C:plasma membrane"/>
    <property type="evidence" value="ECO:0007669"/>
    <property type="project" value="UniProtKB-SubCell"/>
</dbReference>
<organism evidence="10 11">
    <name type="scientific">Salinisphaera japonica YTM-1</name>
    <dbReference type="NCBI Taxonomy" id="1209778"/>
    <lineage>
        <taxon>Bacteria</taxon>
        <taxon>Pseudomonadati</taxon>
        <taxon>Pseudomonadota</taxon>
        <taxon>Gammaproteobacteria</taxon>
        <taxon>Salinisphaerales</taxon>
        <taxon>Salinisphaeraceae</taxon>
        <taxon>Salinisphaera</taxon>
    </lineage>
</organism>
<dbReference type="Gene3D" id="1.20.120.80">
    <property type="entry name" value="Cytochrome c oxidase, subunit III, four-helix bundle"/>
    <property type="match status" value="1"/>
</dbReference>
<protein>
    <submittedName>
        <fullName evidence="10">Cytochrome O ubiquinol oxidase</fullName>
    </submittedName>
</protein>
<dbReference type="RefSeq" id="WP_123659134.1">
    <property type="nucleotide sequence ID" value="NZ_AYKG01000054.1"/>
</dbReference>
<evidence type="ECO:0000256" key="6">
    <source>
        <dbReference type="ARBA" id="ARBA00023136"/>
    </source>
</evidence>
<feature type="transmembrane region" description="Helical" evidence="8">
    <location>
        <begin position="188"/>
        <end position="208"/>
    </location>
</feature>
<evidence type="ECO:0000313" key="11">
    <source>
        <dbReference type="Proteomes" id="UP000285310"/>
    </source>
</evidence>
<dbReference type="InterPro" id="IPR024791">
    <property type="entry name" value="Cyt_c/ubiquinol_Oxase_su3"/>
</dbReference>
<dbReference type="InterPro" id="IPR013833">
    <property type="entry name" value="Cyt_c_oxidase_su3_a-hlx"/>
</dbReference>
<feature type="domain" description="Heme-copper oxidase subunit III family profile" evidence="9">
    <location>
        <begin position="32"/>
        <end position="209"/>
    </location>
</feature>
<dbReference type="GO" id="GO:0019646">
    <property type="term" value="P:aerobic electron transport chain"/>
    <property type="evidence" value="ECO:0007669"/>
    <property type="project" value="InterPro"/>
</dbReference>
<gene>
    <name evidence="10" type="ORF">SAJA_13410</name>
</gene>
<evidence type="ECO:0000256" key="1">
    <source>
        <dbReference type="ARBA" id="ARBA00004651"/>
    </source>
</evidence>
<comment type="caution">
    <text evidence="10">The sequence shown here is derived from an EMBL/GenBank/DDBJ whole genome shotgun (WGS) entry which is preliminary data.</text>
</comment>
<feature type="transmembrane region" description="Helical" evidence="8">
    <location>
        <begin position="145"/>
        <end position="168"/>
    </location>
</feature>
<sequence>MSLDANKVTDTSHIQLFSDKPDHHDSISLRSLGFWLYMMSDAMIFAGLFAAHGVYLEAYGTSNITADQVIDPVTALLPTLVLFASVLVFGMASVALARGDKAGTVRWMLVSLAMGVFFLLDETAEFASLASEGATPQASAFLSDFWTIIWVHAAHVFFGLIWMAALTIQIAREGFTEGSVGRFINLRIFWFFQAVIWVCVYVFVYLMGVS</sequence>
<evidence type="ECO:0000256" key="5">
    <source>
        <dbReference type="ARBA" id="ARBA00022989"/>
    </source>
</evidence>
<dbReference type="PANTHER" id="PTHR11403:SF2">
    <property type="entry name" value="CYTOCHROME BO(3) UBIQUINOL OXIDASE SUBUNIT 3"/>
    <property type="match status" value="1"/>
</dbReference>
<keyword evidence="11" id="KW-1185">Reference proteome</keyword>